<reference evidence="4" key="1">
    <citation type="submission" date="2020-12" db="EMBL/GenBank/DDBJ databases">
        <title>Devosia sp. MSA67 isolated from Mo River.</title>
        <authorList>
            <person name="Ma F."/>
            <person name="Zi Z."/>
        </authorList>
    </citation>
    <scope>NUCLEOTIDE SEQUENCE</scope>
    <source>
        <strain evidence="4">MSA67</strain>
    </source>
</reference>
<dbReference type="RefSeq" id="WP_198877553.1">
    <property type="nucleotide sequence ID" value="NZ_JAEKMH010000004.1"/>
</dbReference>
<dbReference type="InterPro" id="IPR029024">
    <property type="entry name" value="TerB-like"/>
</dbReference>
<dbReference type="InterPro" id="IPR025266">
    <property type="entry name" value="TerB_N"/>
</dbReference>
<dbReference type="CDD" id="cd07176">
    <property type="entry name" value="terB"/>
    <property type="match status" value="1"/>
</dbReference>
<dbReference type="InterPro" id="IPR007791">
    <property type="entry name" value="DjlA_N"/>
</dbReference>
<dbReference type="Pfam" id="PF13208">
    <property type="entry name" value="TerB_N"/>
    <property type="match status" value="1"/>
</dbReference>
<feature type="domain" description="TerB-C" evidence="3">
    <location>
        <begin position="553"/>
        <end position="681"/>
    </location>
</feature>
<evidence type="ECO:0000259" key="1">
    <source>
        <dbReference type="Pfam" id="PF05099"/>
    </source>
</evidence>
<evidence type="ECO:0000259" key="3">
    <source>
        <dbReference type="Pfam" id="PF15615"/>
    </source>
</evidence>
<dbReference type="InterPro" id="IPR028932">
    <property type="entry name" value="TerB-C"/>
</dbReference>
<gene>
    <name evidence="4" type="ORF">JEQ47_16670</name>
</gene>
<name>A0A934MN36_9HYPH</name>
<organism evidence="4 5">
    <name type="scientific">Devosia sediminis</name>
    <dbReference type="NCBI Taxonomy" id="2798801"/>
    <lineage>
        <taxon>Bacteria</taxon>
        <taxon>Pseudomonadati</taxon>
        <taxon>Pseudomonadota</taxon>
        <taxon>Alphaproteobacteria</taxon>
        <taxon>Hyphomicrobiales</taxon>
        <taxon>Devosiaceae</taxon>
        <taxon>Devosia</taxon>
    </lineage>
</organism>
<evidence type="ECO:0000259" key="2">
    <source>
        <dbReference type="Pfam" id="PF13208"/>
    </source>
</evidence>
<proteinExistence type="predicted"/>
<dbReference type="SUPFAM" id="SSF158682">
    <property type="entry name" value="TerB-like"/>
    <property type="match status" value="1"/>
</dbReference>
<evidence type="ECO:0000313" key="5">
    <source>
        <dbReference type="Proteomes" id="UP000602124"/>
    </source>
</evidence>
<feature type="domain" description="TerB N-terminal" evidence="2">
    <location>
        <begin position="2"/>
        <end position="198"/>
    </location>
</feature>
<protein>
    <submittedName>
        <fullName evidence="4">TerB N-terminal domain-containing protein</fullName>
    </submittedName>
</protein>
<dbReference type="Pfam" id="PF05099">
    <property type="entry name" value="TerB"/>
    <property type="match status" value="1"/>
</dbReference>
<feature type="domain" description="Co-chaperone DjlA N-terminal" evidence="1">
    <location>
        <begin position="408"/>
        <end position="515"/>
    </location>
</feature>
<dbReference type="AlphaFoldDB" id="A0A934MN36"/>
<accession>A0A934MN36</accession>
<keyword evidence="5" id="KW-1185">Reference proteome</keyword>
<dbReference type="EMBL" id="JAEKMH010000004">
    <property type="protein sequence ID" value="MBJ3786361.1"/>
    <property type="molecule type" value="Genomic_DNA"/>
</dbReference>
<comment type="caution">
    <text evidence="4">The sequence shown here is derived from an EMBL/GenBank/DDBJ whole genome shotgun (WGS) entry which is preliminary data.</text>
</comment>
<dbReference type="Gene3D" id="1.10.3680.10">
    <property type="entry name" value="TerB-like"/>
    <property type="match status" value="1"/>
</dbReference>
<dbReference type="Proteomes" id="UP000602124">
    <property type="component" value="Unassembled WGS sequence"/>
</dbReference>
<sequence length="687" mass="73638">MKVGPFHIDSGMFYLGKVLPGQREGTCGNCVVDPGATLPSSGLDTSGTSLPYWPSYQSCTPTARRTYLDWLAGGREDPGIGIGYVFLFFYGLERRLLIDGAREETATIVAEIRRLLDLHGTNASFRNHANRLLAAVGQTGGLPVVRPVPSIELRRGYELPMDVRSYLGRKVGAGKPLEAEDALMWILGLPDTNLTTPAKRCFDELVKLWGIRFAARYPAGLPITAPKTRLKMEYRSASNGFTVQIEARDESGPIPDIAAVTAPLSGLRDLLAACSDELSAYSRLLGRNPEARGTLDAEMLLPRELVGTTAMAEMRNRVELLLAGRNAARTTVGLLAEALALDISGPERIASAISNRIGAYLDRLDIGFEPDRRYGAAPLMTGGHVVLFKSSGGGPVDGEAAAFSAARAMVDVAALAASADSRIDGGEIEAITGDIRNMAGLGGVERARLIAYATTLLADTSMHKFALNKLKTLDASARLSVLNSATGAILADGHASPAELKFLERLHKAMGLPTEGVYAMLHRGAVVIDEPVPVAPERRTAGIPIPPPPSPPSEPERAQVTIDTSRLERLRSETSAVSELLAGIFVEEEERTAAPPGPPVEVADGTLFAGLDVAHSELLRTVLRGEASDRVRFDAAARHLRLLPEGAIERINDWGYDRFEEPILEGDDELSIAPHIVDQLKESESAA</sequence>
<dbReference type="Pfam" id="PF15615">
    <property type="entry name" value="TerB_C"/>
    <property type="match status" value="1"/>
</dbReference>
<evidence type="ECO:0000313" key="4">
    <source>
        <dbReference type="EMBL" id="MBJ3786361.1"/>
    </source>
</evidence>